<reference evidence="2" key="1">
    <citation type="submission" date="2020-05" db="EMBL/GenBank/DDBJ databases">
        <authorList>
            <person name="Chiriac C."/>
            <person name="Salcher M."/>
            <person name="Ghai R."/>
            <person name="Kavagutti S V."/>
        </authorList>
    </citation>
    <scope>NUCLEOTIDE SEQUENCE</scope>
</reference>
<dbReference type="PANTHER" id="PTHR43179:SF7">
    <property type="entry name" value="RHAMNOSYLTRANSFERASE WBBL"/>
    <property type="match status" value="1"/>
</dbReference>
<feature type="transmembrane region" description="Helical" evidence="1">
    <location>
        <begin position="537"/>
        <end position="567"/>
    </location>
</feature>
<dbReference type="EMBL" id="CAFAAG010000016">
    <property type="protein sequence ID" value="CAB4788413.1"/>
    <property type="molecule type" value="Genomic_DNA"/>
</dbReference>
<feature type="transmembrane region" description="Helical" evidence="1">
    <location>
        <begin position="372"/>
        <end position="392"/>
    </location>
</feature>
<feature type="transmembrane region" description="Helical" evidence="1">
    <location>
        <begin position="481"/>
        <end position="499"/>
    </location>
</feature>
<dbReference type="PANTHER" id="PTHR43179">
    <property type="entry name" value="RHAMNOSYLTRANSFERASE WBBL"/>
    <property type="match status" value="1"/>
</dbReference>
<dbReference type="AlphaFoldDB" id="A0A6J6WYN9"/>
<feature type="transmembrane region" description="Helical" evidence="1">
    <location>
        <begin position="579"/>
        <end position="601"/>
    </location>
</feature>
<dbReference type="Pfam" id="PF13641">
    <property type="entry name" value="Glyco_tranf_2_3"/>
    <property type="match status" value="1"/>
</dbReference>
<feature type="transmembrane region" description="Helical" evidence="1">
    <location>
        <begin position="665"/>
        <end position="683"/>
    </location>
</feature>
<evidence type="ECO:0000313" key="2">
    <source>
        <dbReference type="EMBL" id="CAB4788413.1"/>
    </source>
</evidence>
<dbReference type="Gene3D" id="3.90.550.10">
    <property type="entry name" value="Spore Coat Polysaccharide Biosynthesis Protein SpsA, Chain A"/>
    <property type="match status" value="1"/>
</dbReference>
<evidence type="ECO:0000256" key="1">
    <source>
        <dbReference type="SAM" id="Phobius"/>
    </source>
</evidence>
<feature type="transmembrane region" description="Helical" evidence="1">
    <location>
        <begin position="1006"/>
        <end position="1026"/>
    </location>
</feature>
<dbReference type="InterPro" id="IPR029044">
    <property type="entry name" value="Nucleotide-diphossugar_trans"/>
</dbReference>
<protein>
    <submittedName>
        <fullName evidence="2">Unannotated protein</fullName>
    </submittedName>
</protein>
<organism evidence="2">
    <name type="scientific">freshwater metagenome</name>
    <dbReference type="NCBI Taxonomy" id="449393"/>
    <lineage>
        <taxon>unclassified sequences</taxon>
        <taxon>metagenomes</taxon>
        <taxon>ecological metagenomes</taxon>
    </lineage>
</organism>
<feature type="transmembrane region" description="Helical" evidence="1">
    <location>
        <begin position="268"/>
        <end position="287"/>
    </location>
</feature>
<feature type="transmembrane region" description="Helical" evidence="1">
    <location>
        <begin position="695"/>
        <end position="719"/>
    </location>
</feature>
<proteinExistence type="predicted"/>
<keyword evidence="1" id="KW-0812">Transmembrane</keyword>
<accession>A0A6J6WYN9</accession>
<sequence length="1062" mass="114107">MTNPTDLNNLGERVSPVQAPPVVVAMVVHQPCPWLDEVLTSLAAQDYPNMQTLFFVTGTASSPTAENDIIRQALPAAVIRQVEGNPGYGPLMNEVGRLVEGETGFFCFMHDDVALESNAISTMIEEMFRSNAGVVGPKFVIWDDITVLQSVGLGADRIGDIDSIVAPGEKDQEQHDAVRDVFLLPSACMLVRADLFREIGGFSPDIPLFGEDLDFCWRTHLSGARVLVVPAARARHRKEMSVSRSVSTMSALEARHRVRTVATLSSRIQLPIVLMQLIVMAIARVVIGVFNGTFRQAQVSLRASIAVIFDVRYIVRRRAEVRPYRRVSAAEIHGLQSRGSARLWAFIRKRQTRVQEISGLSAKSLSSPKSRFVGITALTVIALIVIGSRGLIGGGVASVGDFLPLRSATESPTALISSVVSGWWPAGFGQASANPTGIVLLAITGTGVLGRLGALQMLSVVGALVVGCVGMWQVASGFFSSRARIVGFLVYAAVPAPYAAIAQGRFGVLTCYAALPWLLRLFVRVGQRPVGVQKTQVWALAVLFGAVVAAFAPIFVIVALFASAAWMTADLVSHVRWQAIVAVLQLMFVFVVGIIVLNFPWSGGFIASDWWQQLVGVQTMREGRIGLSTLARMDSGVIAISILALGLYVPVIVGLLIVRGDKLVWAARSASLVLFSLIAVSLSDAGYVDIAMPEYGILLVVVACGLSLAAATMSSFIFDDQAINAYRWWKPLASIALACIVVGVLPVLVLSSNGRWGQPKVSLAQLVAQLPTDPESGDYNVVYVGRSEVLPLPAMRLNDQTAFAVADDGELTLRDHWLAPTNALTDSVAQALDAAISQQTVRSGRLLASLGVRYLVVPIIDGAASTVDQPLEAPIGLLEGLSLQLDFRRVYTANDLVIFENMAYAPSLTKLDEASAVLSQQAGTDALLSSQLQVAQVLPRIGDITSRPTPIEVGTIHLVAPFNDHLVLRVDDSDVIPRVAFGGTTAFDSPVAGTATLDFRTPWNHVVLLLVQLILWVLVISATFNLKRIKSRIGVRREKPVVLGESSDSLLTFNKLDSAGSL</sequence>
<feature type="transmembrane region" description="Helical" evidence="1">
    <location>
        <begin position="457"/>
        <end position="475"/>
    </location>
</feature>
<dbReference type="SUPFAM" id="SSF53448">
    <property type="entry name" value="Nucleotide-diphospho-sugar transferases"/>
    <property type="match status" value="1"/>
</dbReference>
<name>A0A6J6WYN9_9ZZZZ</name>
<keyword evidence="1" id="KW-0472">Membrane</keyword>
<feature type="transmembrane region" description="Helical" evidence="1">
    <location>
        <begin position="637"/>
        <end position="658"/>
    </location>
</feature>
<gene>
    <name evidence="2" type="ORF">UFOPK2975_00377</name>
</gene>
<keyword evidence="1" id="KW-1133">Transmembrane helix</keyword>
<feature type="transmembrane region" description="Helical" evidence="1">
    <location>
        <begin position="731"/>
        <end position="750"/>
    </location>
</feature>